<proteinExistence type="predicted"/>
<feature type="coiled-coil region" evidence="1">
    <location>
        <begin position="169"/>
        <end position="263"/>
    </location>
</feature>
<keyword evidence="1" id="KW-0175">Coiled coil</keyword>
<dbReference type="InterPro" id="IPR016047">
    <property type="entry name" value="M23ase_b-sheet_dom"/>
</dbReference>
<evidence type="ECO:0000259" key="3">
    <source>
        <dbReference type="Pfam" id="PF01551"/>
    </source>
</evidence>
<protein>
    <submittedName>
        <fullName evidence="4">Membrane protein metalloendopeptidase</fullName>
    </submittedName>
</protein>
<reference evidence="4" key="1">
    <citation type="journal article" date="2015" name="Nature">
        <title>rRNA introns, odd ribosomes, and small enigmatic genomes across a large radiation of phyla.</title>
        <authorList>
            <person name="Brown C.T."/>
            <person name="Hug L.A."/>
            <person name="Thomas B.C."/>
            <person name="Sharon I."/>
            <person name="Castelle C.J."/>
            <person name="Singh A."/>
            <person name="Wilkins M.J."/>
            <person name="Williams K.H."/>
            <person name="Banfield J.F."/>
        </authorList>
    </citation>
    <scope>NUCLEOTIDE SEQUENCE [LARGE SCALE GENOMIC DNA]</scope>
</reference>
<feature type="coiled-coil region" evidence="1">
    <location>
        <begin position="43"/>
        <end position="119"/>
    </location>
</feature>
<dbReference type="Pfam" id="PF01551">
    <property type="entry name" value="Peptidase_M23"/>
    <property type="match status" value="1"/>
</dbReference>
<evidence type="ECO:0000256" key="1">
    <source>
        <dbReference type="SAM" id="Coils"/>
    </source>
</evidence>
<comment type="caution">
    <text evidence="4">The sequence shown here is derived from an EMBL/GenBank/DDBJ whole genome shotgun (WGS) entry which is preliminary data.</text>
</comment>
<dbReference type="SUPFAM" id="SSF51261">
    <property type="entry name" value="Duplicated hybrid motif"/>
    <property type="match status" value="1"/>
</dbReference>
<evidence type="ECO:0000313" key="4">
    <source>
        <dbReference type="EMBL" id="KKQ70988.1"/>
    </source>
</evidence>
<dbReference type="AlphaFoldDB" id="A0A0G0JTZ9"/>
<dbReference type="CDD" id="cd12797">
    <property type="entry name" value="M23_peptidase"/>
    <property type="match status" value="1"/>
</dbReference>
<evidence type="ECO:0000256" key="2">
    <source>
        <dbReference type="SAM" id="SignalP"/>
    </source>
</evidence>
<feature type="chain" id="PRO_5002532994" evidence="2">
    <location>
        <begin position="28"/>
        <end position="415"/>
    </location>
</feature>
<accession>A0A0G0JTZ9</accession>
<keyword evidence="2" id="KW-0732">Signal</keyword>
<gene>
    <name evidence="4" type="ORF">US91_C0002G0067</name>
</gene>
<organism evidence="4 5">
    <name type="scientific">Candidatus Falkowbacteria bacterium GW2011_GWE1_38_31</name>
    <dbReference type="NCBI Taxonomy" id="1618638"/>
    <lineage>
        <taxon>Bacteria</taxon>
        <taxon>Candidatus Falkowiibacteriota</taxon>
    </lineage>
</organism>
<sequence>MPEKKYKKITKLISVTMCLLFFLSFSASVYSQDDEASVINREVKMINEDISDKKNQVKKIQDKQAEYEALIKQKQQEKSSLNNQLSLLDNRLAKSELDIELVETEIGRIELEIQKTNLEIESRNKDILKNKDQIADVLRLIQKRDNVNTLEIMLLNSSLSEFLTQIKYLEDINESLDESLQDVEKLKRDLEKEQKTLARKNDEMNKFKTELNEKKAKLAAEKDNKITILGQVGQTEKEYQRLLAKAKKEQEDAAAEIASMEKLVRAKLASLDKEKMEFNANGMVWPVTKNVITAYFHDPDYPFRNIFEHPAVDIRAKQGSTLKAAASGYVARVKSDGSANYGYIMLIHGDGLSTVYGHVSKSYVAEDEYVVQGQAIGLSGGLPGTPGSGRLTTGSHLHFEVRLNGIPVDPLSYLP</sequence>
<dbReference type="InterPro" id="IPR011055">
    <property type="entry name" value="Dup_hybrid_motif"/>
</dbReference>
<dbReference type="Proteomes" id="UP000034022">
    <property type="component" value="Unassembled WGS sequence"/>
</dbReference>
<feature type="domain" description="M23ase beta-sheet core" evidence="3">
    <location>
        <begin position="309"/>
        <end position="410"/>
    </location>
</feature>
<dbReference type="Gene3D" id="2.70.70.10">
    <property type="entry name" value="Glucose Permease (Domain IIA)"/>
    <property type="match status" value="1"/>
</dbReference>
<dbReference type="InterPro" id="IPR050570">
    <property type="entry name" value="Cell_wall_metabolism_enzyme"/>
</dbReference>
<name>A0A0G0JTZ9_9BACT</name>
<dbReference type="PANTHER" id="PTHR21666:SF270">
    <property type="entry name" value="MUREIN HYDROLASE ACTIVATOR ENVC"/>
    <property type="match status" value="1"/>
</dbReference>
<dbReference type="PANTHER" id="PTHR21666">
    <property type="entry name" value="PEPTIDASE-RELATED"/>
    <property type="match status" value="1"/>
</dbReference>
<evidence type="ECO:0000313" key="5">
    <source>
        <dbReference type="Proteomes" id="UP000034022"/>
    </source>
</evidence>
<dbReference type="Gene3D" id="6.10.250.3150">
    <property type="match status" value="1"/>
</dbReference>
<dbReference type="EMBL" id="LBUU01000002">
    <property type="protein sequence ID" value="KKQ70988.1"/>
    <property type="molecule type" value="Genomic_DNA"/>
</dbReference>
<dbReference type="GO" id="GO:0004222">
    <property type="term" value="F:metalloendopeptidase activity"/>
    <property type="evidence" value="ECO:0007669"/>
    <property type="project" value="TreeGrafter"/>
</dbReference>
<feature type="signal peptide" evidence="2">
    <location>
        <begin position="1"/>
        <end position="27"/>
    </location>
</feature>